<feature type="domain" description="Tripartite ATP-independent periplasmic transporters DctQ component" evidence="10">
    <location>
        <begin position="26"/>
        <end position="149"/>
    </location>
</feature>
<dbReference type="EMBL" id="JAMBOL010000024">
    <property type="protein sequence ID" value="MCM3715913.1"/>
    <property type="molecule type" value="Genomic_DNA"/>
</dbReference>
<evidence type="ECO:0000259" key="10">
    <source>
        <dbReference type="Pfam" id="PF04290"/>
    </source>
</evidence>
<organism evidence="11 12">
    <name type="scientific">Halalkalibacter oceani</name>
    <dbReference type="NCBI Taxonomy" id="1653776"/>
    <lineage>
        <taxon>Bacteria</taxon>
        <taxon>Bacillati</taxon>
        <taxon>Bacillota</taxon>
        <taxon>Bacilli</taxon>
        <taxon>Bacillales</taxon>
        <taxon>Bacillaceae</taxon>
        <taxon>Halalkalibacter</taxon>
    </lineage>
</organism>
<feature type="transmembrane region" description="Helical" evidence="9">
    <location>
        <begin position="127"/>
        <end position="149"/>
    </location>
</feature>
<dbReference type="Proteomes" id="UP001139179">
    <property type="component" value="Unassembled WGS sequence"/>
</dbReference>
<evidence type="ECO:0000256" key="3">
    <source>
        <dbReference type="ARBA" id="ARBA00022475"/>
    </source>
</evidence>
<dbReference type="InterPro" id="IPR055348">
    <property type="entry name" value="DctQ"/>
</dbReference>
<gene>
    <name evidence="11" type="ORF">M3202_17805</name>
</gene>
<evidence type="ECO:0000256" key="8">
    <source>
        <dbReference type="ARBA" id="ARBA00038436"/>
    </source>
</evidence>
<keyword evidence="12" id="KW-1185">Reference proteome</keyword>
<evidence type="ECO:0000313" key="11">
    <source>
        <dbReference type="EMBL" id="MCM3715913.1"/>
    </source>
</evidence>
<dbReference type="GO" id="GO:0015740">
    <property type="term" value="P:C4-dicarboxylate transport"/>
    <property type="evidence" value="ECO:0007669"/>
    <property type="project" value="TreeGrafter"/>
</dbReference>
<keyword evidence="3" id="KW-1003">Cell membrane</keyword>
<evidence type="ECO:0000256" key="6">
    <source>
        <dbReference type="ARBA" id="ARBA00022989"/>
    </source>
</evidence>
<dbReference type="Pfam" id="PF04290">
    <property type="entry name" value="DctQ"/>
    <property type="match status" value="1"/>
</dbReference>
<dbReference type="RefSeq" id="WP_251224606.1">
    <property type="nucleotide sequence ID" value="NZ_JAMBOL010000024.1"/>
</dbReference>
<sequence>MIVRIKSVYDRVIDSIAILLLVVLTYVSFHQVITRFIFSNPPAWTEELSRYLFVWVTFLGVAIAFRVGAHLGVDYFVGLLPKKGSQLLLLIASIFLIVTLAVIGYQGFTASQVVKSQLSPVLRVPMIYPYLAIPVGMVLSIIEVLWNLFYKAPRKGMSPDGN</sequence>
<reference evidence="11" key="1">
    <citation type="submission" date="2022-05" db="EMBL/GenBank/DDBJ databases">
        <title>Comparative Genomics of Spacecraft Associated Microbes.</title>
        <authorList>
            <person name="Tran M.T."/>
            <person name="Wright A."/>
            <person name="Seuylemezian A."/>
            <person name="Eisen J."/>
            <person name="Coil D."/>
        </authorList>
    </citation>
    <scope>NUCLEOTIDE SEQUENCE</scope>
    <source>
        <strain evidence="11">214.1.1</strain>
    </source>
</reference>
<keyword evidence="7 9" id="KW-0472">Membrane</keyword>
<evidence type="ECO:0000256" key="7">
    <source>
        <dbReference type="ARBA" id="ARBA00023136"/>
    </source>
</evidence>
<evidence type="ECO:0000256" key="4">
    <source>
        <dbReference type="ARBA" id="ARBA00022519"/>
    </source>
</evidence>
<evidence type="ECO:0000256" key="9">
    <source>
        <dbReference type="SAM" id="Phobius"/>
    </source>
</evidence>
<protein>
    <submittedName>
        <fullName evidence="11">TRAP transporter small permease</fullName>
    </submittedName>
</protein>
<feature type="transmembrane region" description="Helical" evidence="9">
    <location>
        <begin position="53"/>
        <end position="80"/>
    </location>
</feature>
<dbReference type="GO" id="GO:0022857">
    <property type="term" value="F:transmembrane transporter activity"/>
    <property type="evidence" value="ECO:0007669"/>
    <property type="project" value="TreeGrafter"/>
</dbReference>
<evidence type="ECO:0000256" key="1">
    <source>
        <dbReference type="ARBA" id="ARBA00004429"/>
    </source>
</evidence>
<dbReference type="PANTHER" id="PTHR35011:SF2">
    <property type="entry name" value="2,3-DIKETO-L-GULONATE TRAP TRANSPORTER SMALL PERMEASE PROTEIN YIAM"/>
    <property type="match status" value="1"/>
</dbReference>
<dbReference type="InterPro" id="IPR007387">
    <property type="entry name" value="TRAP_DctQ"/>
</dbReference>
<evidence type="ECO:0000256" key="2">
    <source>
        <dbReference type="ARBA" id="ARBA00022448"/>
    </source>
</evidence>
<dbReference type="AlphaFoldDB" id="A0A9X2IRT4"/>
<keyword evidence="6 9" id="KW-1133">Transmembrane helix</keyword>
<dbReference type="PANTHER" id="PTHR35011">
    <property type="entry name" value="2,3-DIKETO-L-GULONATE TRAP TRANSPORTER SMALL PERMEASE PROTEIN YIAM"/>
    <property type="match status" value="1"/>
</dbReference>
<name>A0A9X2IRT4_9BACI</name>
<proteinExistence type="inferred from homology"/>
<accession>A0A9X2IRT4</accession>
<keyword evidence="2" id="KW-0813">Transport</keyword>
<feature type="transmembrane region" description="Helical" evidence="9">
    <location>
        <begin position="12"/>
        <end position="33"/>
    </location>
</feature>
<comment type="subcellular location">
    <subcellularLocation>
        <location evidence="1">Cell inner membrane</location>
        <topology evidence="1">Multi-pass membrane protein</topology>
    </subcellularLocation>
</comment>
<comment type="caution">
    <text evidence="11">The sequence shown here is derived from an EMBL/GenBank/DDBJ whole genome shotgun (WGS) entry which is preliminary data.</text>
</comment>
<feature type="transmembrane region" description="Helical" evidence="9">
    <location>
        <begin position="87"/>
        <end position="107"/>
    </location>
</feature>
<comment type="similarity">
    <text evidence="8">Belongs to the TRAP transporter small permease family.</text>
</comment>
<keyword evidence="5 9" id="KW-0812">Transmembrane</keyword>
<evidence type="ECO:0000256" key="5">
    <source>
        <dbReference type="ARBA" id="ARBA00022692"/>
    </source>
</evidence>
<keyword evidence="4" id="KW-0997">Cell inner membrane</keyword>
<evidence type="ECO:0000313" key="12">
    <source>
        <dbReference type="Proteomes" id="UP001139179"/>
    </source>
</evidence>
<dbReference type="GO" id="GO:0005886">
    <property type="term" value="C:plasma membrane"/>
    <property type="evidence" value="ECO:0007669"/>
    <property type="project" value="UniProtKB-SubCell"/>
</dbReference>